<accession>G5A900</accession>
<dbReference type="SMR" id="G5A900"/>
<sequence>GSDRTPVCASNAVLQLDARTYSTNQNTCYFNLANCDNKGLKVLHYGMCRRKEGGRRLRDAQA</sequence>
<evidence type="ECO:0008006" key="3">
    <source>
        <dbReference type="Google" id="ProtNLM"/>
    </source>
</evidence>
<evidence type="ECO:0000313" key="2">
    <source>
        <dbReference type="Proteomes" id="UP000002640"/>
    </source>
</evidence>
<name>G5A900_PHYSP</name>
<dbReference type="InParanoid" id="G5A900"/>
<protein>
    <recommendedName>
        <fullName evidence="3">Kazal-like domain-containing protein</fullName>
    </recommendedName>
</protein>
<dbReference type="Gene3D" id="3.30.60.30">
    <property type="match status" value="1"/>
</dbReference>
<dbReference type="GeneID" id="20661155"/>
<feature type="non-terminal residue" evidence="1">
    <location>
        <position position="1"/>
    </location>
</feature>
<dbReference type="EMBL" id="JH159161">
    <property type="protein sequence ID" value="EGZ08376.1"/>
    <property type="molecule type" value="Genomic_DNA"/>
</dbReference>
<dbReference type="Proteomes" id="UP000002640">
    <property type="component" value="Unassembled WGS sequence"/>
</dbReference>
<reference evidence="1 2" key="1">
    <citation type="journal article" date="2006" name="Science">
        <title>Phytophthora genome sequences uncover evolutionary origins and mechanisms of pathogenesis.</title>
        <authorList>
            <person name="Tyler B.M."/>
            <person name="Tripathy S."/>
            <person name="Zhang X."/>
            <person name="Dehal P."/>
            <person name="Jiang R.H."/>
            <person name="Aerts A."/>
            <person name="Arredondo F.D."/>
            <person name="Baxter L."/>
            <person name="Bensasson D."/>
            <person name="Beynon J.L."/>
            <person name="Chapman J."/>
            <person name="Damasceno C.M."/>
            <person name="Dorrance A.E."/>
            <person name="Dou D."/>
            <person name="Dickerman A.W."/>
            <person name="Dubchak I.L."/>
            <person name="Garbelotto M."/>
            <person name="Gijzen M."/>
            <person name="Gordon S.G."/>
            <person name="Govers F."/>
            <person name="Grunwald N.J."/>
            <person name="Huang W."/>
            <person name="Ivors K.L."/>
            <person name="Jones R.W."/>
            <person name="Kamoun S."/>
            <person name="Krampis K."/>
            <person name="Lamour K.H."/>
            <person name="Lee M.K."/>
            <person name="McDonald W.H."/>
            <person name="Medina M."/>
            <person name="Meijer H.J."/>
            <person name="Nordberg E.K."/>
            <person name="Maclean D.J."/>
            <person name="Ospina-Giraldo M.D."/>
            <person name="Morris P.F."/>
            <person name="Phuntumart V."/>
            <person name="Putnam N.H."/>
            <person name="Rash S."/>
            <person name="Rose J.K."/>
            <person name="Sakihama Y."/>
            <person name="Salamov A.A."/>
            <person name="Savidor A."/>
            <person name="Scheuring C.F."/>
            <person name="Smith B.M."/>
            <person name="Sobral B.W."/>
            <person name="Terry A."/>
            <person name="Torto-Alalibo T.A."/>
            <person name="Win J."/>
            <person name="Xu Z."/>
            <person name="Zhang H."/>
            <person name="Grigoriev I.V."/>
            <person name="Rokhsar D.S."/>
            <person name="Boore J.L."/>
        </authorList>
    </citation>
    <scope>NUCLEOTIDE SEQUENCE [LARGE SCALE GENOMIC DNA]</scope>
    <source>
        <strain evidence="1 2">P6497</strain>
    </source>
</reference>
<keyword evidence="2" id="KW-1185">Reference proteome</keyword>
<evidence type="ECO:0000313" key="1">
    <source>
        <dbReference type="EMBL" id="EGZ08376.1"/>
    </source>
</evidence>
<dbReference type="AlphaFoldDB" id="G5A900"/>
<proteinExistence type="predicted"/>
<gene>
    <name evidence="1" type="ORF">PHYSODRAFT_527646</name>
</gene>
<organism evidence="1 2">
    <name type="scientific">Phytophthora sojae (strain P6497)</name>
    <name type="common">Soybean stem and root rot agent</name>
    <name type="synonym">Phytophthora megasperma f. sp. glycines</name>
    <dbReference type="NCBI Taxonomy" id="1094619"/>
    <lineage>
        <taxon>Eukaryota</taxon>
        <taxon>Sar</taxon>
        <taxon>Stramenopiles</taxon>
        <taxon>Oomycota</taxon>
        <taxon>Peronosporomycetes</taxon>
        <taxon>Peronosporales</taxon>
        <taxon>Peronosporaceae</taxon>
        <taxon>Phytophthora</taxon>
    </lineage>
</organism>
<dbReference type="KEGG" id="psoj:PHYSODRAFT_527646"/>
<dbReference type="RefSeq" id="XP_009536548.1">
    <property type="nucleotide sequence ID" value="XM_009538253.1"/>
</dbReference>